<evidence type="ECO:0000259" key="1">
    <source>
        <dbReference type="PROSITE" id="PS51819"/>
    </source>
</evidence>
<dbReference type="Pfam" id="PF22677">
    <property type="entry name" value="Ble-like_N"/>
    <property type="match status" value="1"/>
</dbReference>
<protein>
    <submittedName>
        <fullName evidence="2">VOC family protein</fullName>
    </submittedName>
</protein>
<accession>A0ABP4SFU3</accession>
<organism evidence="2 3">
    <name type="scientific">Fodinicola feengrottensis</name>
    <dbReference type="NCBI Taxonomy" id="435914"/>
    <lineage>
        <taxon>Bacteria</taxon>
        <taxon>Bacillati</taxon>
        <taxon>Actinomycetota</taxon>
        <taxon>Actinomycetes</taxon>
        <taxon>Mycobacteriales</taxon>
        <taxon>Fodinicola</taxon>
    </lineage>
</organism>
<dbReference type="InterPro" id="IPR029068">
    <property type="entry name" value="Glyas_Bleomycin-R_OHBP_Dase"/>
</dbReference>
<dbReference type="Proteomes" id="UP001500618">
    <property type="component" value="Unassembled WGS sequence"/>
</dbReference>
<dbReference type="SUPFAM" id="SSF54593">
    <property type="entry name" value="Glyoxalase/Bleomycin resistance protein/Dihydroxybiphenyl dioxygenase"/>
    <property type="match status" value="1"/>
</dbReference>
<dbReference type="PROSITE" id="PS51819">
    <property type="entry name" value="VOC"/>
    <property type="match status" value="1"/>
</dbReference>
<dbReference type="Gene3D" id="3.10.180.10">
    <property type="entry name" value="2,3-Dihydroxybiphenyl 1,2-Dioxygenase, domain 1"/>
    <property type="match status" value="1"/>
</dbReference>
<dbReference type="RefSeq" id="WP_344309479.1">
    <property type="nucleotide sequence ID" value="NZ_BAAANY010000008.1"/>
</dbReference>
<reference evidence="3" key="1">
    <citation type="journal article" date="2019" name="Int. J. Syst. Evol. Microbiol.">
        <title>The Global Catalogue of Microorganisms (GCM) 10K type strain sequencing project: providing services to taxonomists for standard genome sequencing and annotation.</title>
        <authorList>
            <consortium name="The Broad Institute Genomics Platform"/>
            <consortium name="The Broad Institute Genome Sequencing Center for Infectious Disease"/>
            <person name="Wu L."/>
            <person name="Ma J."/>
        </authorList>
    </citation>
    <scope>NUCLEOTIDE SEQUENCE [LARGE SCALE GENOMIC DNA]</scope>
    <source>
        <strain evidence="3">JCM 14718</strain>
    </source>
</reference>
<dbReference type="InterPro" id="IPR053863">
    <property type="entry name" value="Glyoxy/Ble-like_N"/>
</dbReference>
<name>A0ABP4SFU3_9ACTN</name>
<keyword evidence="3" id="KW-1185">Reference proteome</keyword>
<gene>
    <name evidence="2" type="ORF">GCM10009765_21780</name>
</gene>
<evidence type="ECO:0000313" key="2">
    <source>
        <dbReference type="EMBL" id="GAA1672035.1"/>
    </source>
</evidence>
<proteinExistence type="predicted"/>
<comment type="caution">
    <text evidence="2">The sequence shown here is derived from an EMBL/GenBank/DDBJ whole genome shotgun (WGS) entry which is preliminary data.</text>
</comment>
<dbReference type="PANTHER" id="PTHR36503">
    <property type="entry name" value="BLR2520 PROTEIN"/>
    <property type="match status" value="1"/>
</dbReference>
<dbReference type="InterPro" id="IPR037523">
    <property type="entry name" value="VOC_core"/>
</dbReference>
<dbReference type="PANTHER" id="PTHR36503:SF2">
    <property type="entry name" value="BLR2408 PROTEIN"/>
    <property type="match status" value="1"/>
</dbReference>
<sequence length="135" mass="14614">MKGTTMAATLFVNLPVQDLDRSKAFFTALGFDFFGATDDMASVIISERTQVMLLKKPLFASFITNDIVDPTKSTQVMLALGLQDRAQVDSLVDKALAAGATALGEARDEGGRYQRAFSDLDGHHWEALCLVGPND</sequence>
<evidence type="ECO:0000313" key="3">
    <source>
        <dbReference type="Proteomes" id="UP001500618"/>
    </source>
</evidence>
<dbReference type="EMBL" id="BAAANY010000008">
    <property type="protein sequence ID" value="GAA1672035.1"/>
    <property type="molecule type" value="Genomic_DNA"/>
</dbReference>
<feature type="domain" description="VOC" evidence="1">
    <location>
        <begin position="8"/>
        <end position="130"/>
    </location>
</feature>